<dbReference type="VEuPathDB" id="FungiDB:BD410DRAFT_809938"/>
<proteinExistence type="predicted"/>
<organism evidence="2 3">
    <name type="scientific">Rickenella mellea</name>
    <dbReference type="NCBI Taxonomy" id="50990"/>
    <lineage>
        <taxon>Eukaryota</taxon>
        <taxon>Fungi</taxon>
        <taxon>Dikarya</taxon>
        <taxon>Basidiomycota</taxon>
        <taxon>Agaricomycotina</taxon>
        <taxon>Agaricomycetes</taxon>
        <taxon>Hymenochaetales</taxon>
        <taxon>Rickenellaceae</taxon>
        <taxon>Rickenella</taxon>
    </lineage>
</organism>
<evidence type="ECO:0000313" key="2">
    <source>
        <dbReference type="EMBL" id="TDL14176.1"/>
    </source>
</evidence>
<feature type="region of interest" description="Disordered" evidence="1">
    <location>
        <begin position="193"/>
        <end position="230"/>
    </location>
</feature>
<keyword evidence="3" id="KW-1185">Reference proteome</keyword>
<dbReference type="Proteomes" id="UP000294933">
    <property type="component" value="Unassembled WGS sequence"/>
</dbReference>
<evidence type="ECO:0000313" key="3">
    <source>
        <dbReference type="Proteomes" id="UP000294933"/>
    </source>
</evidence>
<evidence type="ECO:0000256" key="1">
    <source>
        <dbReference type="SAM" id="MobiDB-lite"/>
    </source>
</evidence>
<sequence>MVKLRGRQAARQPSVVPSSQLIILHVNAELYPYNGHDEDADIRARSMEPHLSRTELLPRSPPNPVSPQTTPFTRAILACALQRMRLQPYVAAVPEKGVGVTSINARRTSENVAWKNWSSDLLATAAVRIGADVERLEDKAVSVASMNTSIAEVNSVYEEIQAWLGSEDNKKQEGEHVSLLMSAALLRSILNDRASDSQTAEPEGESWKQTPDISDQQLERCRLENQSSAQ</sequence>
<dbReference type="EMBL" id="ML170378">
    <property type="protein sequence ID" value="TDL14176.1"/>
    <property type="molecule type" value="Genomic_DNA"/>
</dbReference>
<protein>
    <submittedName>
        <fullName evidence="2">Uncharacterized protein</fullName>
    </submittedName>
</protein>
<feature type="compositionally biased region" description="Polar residues" evidence="1">
    <location>
        <begin position="207"/>
        <end position="216"/>
    </location>
</feature>
<accession>A0A4Y7PG57</accession>
<reference evidence="2 3" key="1">
    <citation type="submission" date="2018-06" db="EMBL/GenBank/DDBJ databases">
        <title>A transcriptomic atlas of mushroom development highlights an independent origin of complex multicellularity.</title>
        <authorList>
            <consortium name="DOE Joint Genome Institute"/>
            <person name="Krizsan K."/>
            <person name="Almasi E."/>
            <person name="Merenyi Z."/>
            <person name="Sahu N."/>
            <person name="Viragh M."/>
            <person name="Koszo T."/>
            <person name="Mondo S."/>
            <person name="Kiss B."/>
            <person name="Balint B."/>
            <person name="Kues U."/>
            <person name="Barry K."/>
            <person name="Hegedus J.C."/>
            <person name="Henrissat B."/>
            <person name="Johnson J."/>
            <person name="Lipzen A."/>
            <person name="Ohm R."/>
            <person name="Nagy I."/>
            <person name="Pangilinan J."/>
            <person name="Yan J."/>
            <person name="Xiong Y."/>
            <person name="Grigoriev I.V."/>
            <person name="Hibbett D.S."/>
            <person name="Nagy L.G."/>
        </authorList>
    </citation>
    <scope>NUCLEOTIDE SEQUENCE [LARGE SCALE GENOMIC DNA]</scope>
    <source>
        <strain evidence="2 3">SZMC22713</strain>
    </source>
</reference>
<dbReference type="OrthoDB" id="6105938at2759"/>
<gene>
    <name evidence="2" type="ORF">BD410DRAFT_809938</name>
</gene>
<dbReference type="AlphaFoldDB" id="A0A4Y7PG57"/>
<name>A0A4Y7PG57_9AGAM</name>